<evidence type="ECO:0008006" key="4">
    <source>
        <dbReference type="Google" id="ProtNLM"/>
    </source>
</evidence>
<dbReference type="InterPro" id="IPR045249">
    <property type="entry name" value="HARBI1-like"/>
</dbReference>
<protein>
    <recommendedName>
        <fullName evidence="4">DDE Tnp4 domain-containing protein</fullName>
    </recommendedName>
</protein>
<dbReference type="AlphaFoldDB" id="A0A8J5EL67"/>
<dbReference type="EMBL" id="JACMSC010000083">
    <property type="protein sequence ID" value="KAG6467173.1"/>
    <property type="molecule type" value="Genomic_DNA"/>
</dbReference>
<evidence type="ECO:0000313" key="3">
    <source>
        <dbReference type="Proteomes" id="UP000734854"/>
    </source>
</evidence>
<evidence type="ECO:0000313" key="2">
    <source>
        <dbReference type="EMBL" id="KAG6467173.1"/>
    </source>
</evidence>
<comment type="caution">
    <text evidence="2">The sequence shown here is derived from an EMBL/GenBank/DDBJ whole genome shotgun (WGS) entry which is preliminary data.</text>
</comment>
<proteinExistence type="predicted"/>
<evidence type="ECO:0000256" key="1">
    <source>
        <dbReference type="SAM" id="MobiDB-lite"/>
    </source>
</evidence>
<reference evidence="2 3" key="1">
    <citation type="submission" date="2020-08" db="EMBL/GenBank/DDBJ databases">
        <title>Plant Genome Project.</title>
        <authorList>
            <person name="Zhang R.-G."/>
        </authorList>
    </citation>
    <scope>NUCLEOTIDE SEQUENCE [LARGE SCALE GENOMIC DNA]</scope>
    <source>
        <tissue evidence="2">Rhizome</tissue>
    </source>
</reference>
<accession>A0A8J5EL67</accession>
<sequence>MLSNLVTDSSTAPSRNATFKSSTRTPSLSPFRNSRLLADSLPSSACSWIALAQRCRSRLIHLAAPFVGMNNYGLKPTRSVIAEEQLATFMMIDCIGAIDDTHIQASIPCHLRVPFIGKKGSLTQNVMVACDFDMCFTFVLHGWEGSAYDTRIFYSAIKDASKNFPCHIEVNII</sequence>
<name>A0A8J5EL67_ZINOF</name>
<organism evidence="2 3">
    <name type="scientific">Zingiber officinale</name>
    <name type="common">Ginger</name>
    <name type="synonym">Amomum zingiber</name>
    <dbReference type="NCBI Taxonomy" id="94328"/>
    <lineage>
        <taxon>Eukaryota</taxon>
        <taxon>Viridiplantae</taxon>
        <taxon>Streptophyta</taxon>
        <taxon>Embryophyta</taxon>
        <taxon>Tracheophyta</taxon>
        <taxon>Spermatophyta</taxon>
        <taxon>Magnoliopsida</taxon>
        <taxon>Liliopsida</taxon>
        <taxon>Zingiberales</taxon>
        <taxon>Zingiberaceae</taxon>
        <taxon>Zingiber</taxon>
    </lineage>
</organism>
<feature type="region of interest" description="Disordered" evidence="1">
    <location>
        <begin position="1"/>
        <end position="27"/>
    </location>
</feature>
<gene>
    <name evidence="2" type="ORF">ZIOFF_075008</name>
</gene>
<dbReference type="Proteomes" id="UP000734854">
    <property type="component" value="Unassembled WGS sequence"/>
</dbReference>
<keyword evidence="3" id="KW-1185">Reference proteome</keyword>
<dbReference type="PANTHER" id="PTHR22930">
    <property type="match status" value="1"/>
</dbReference>
<dbReference type="PANTHER" id="PTHR22930:SF221">
    <property type="entry name" value="NUCLEASE HARBI1"/>
    <property type="match status" value="1"/>
</dbReference>